<organism evidence="2">
    <name type="scientific">Chlamydomonas euryale</name>
    <dbReference type="NCBI Taxonomy" id="1486919"/>
    <lineage>
        <taxon>Eukaryota</taxon>
        <taxon>Viridiplantae</taxon>
        <taxon>Chlorophyta</taxon>
        <taxon>core chlorophytes</taxon>
        <taxon>Chlorophyceae</taxon>
        <taxon>CS clade</taxon>
        <taxon>Chlamydomonadales</taxon>
        <taxon>Chlamydomonadaceae</taxon>
        <taxon>Chlamydomonas</taxon>
    </lineage>
</organism>
<feature type="chain" id="PRO_5031369395" evidence="1">
    <location>
        <begin position="26"/>
        <end position="181"/>
    </location>
</feature>
<sequence length="181" mass="18114">MAVRSSTAGTATAAARALLLGQAAACSCFASAAAMPAACGSSLRPNSESPCGSAVRQFHVATPCGSATRLHAPAPGAGSTGGTCGMLVRLATARSFSSSDGPTILDGLVNWEQRGVPRGAGVGGASGFDLTCMRQLLSRLGDPHKRVRAVHVAGSKGAPRHVRRLDVGQAIGTHARATARA</sequence>
<evidence type="ECO:0000256" key="1">
    <source>
        <dbReference type="SAM" id="SignalP"/>
    </source>
</evidence>
<evidence type="ECO:0000313" key="2">
    <source>
        <dbReference type="EMBL" id="CAD8291286.1"/>
    </source>
</evidence>
<name>A0A7R9VDK9_9CHLO</name>
<accession>A0A7R9VDK9</accession>
<dbReference type="Gene3D" id="3.40.1190.10">
    <property type="entry name" value="Mur-like, catalytic domain"/>
    <property type="match status" value="1"/>
</dbReference>
<dbReference type="GO" id="GO:0005524">
    <property type="term" value="F:ATP binding"/>
    <property type="evidence" value="ECO:0007669"/>
    <property type="project" value="InterPro"/>
</dbReference>
<protein>
    <submittedName>
        <fullName evidence="2">Uncharacterized protein</fullName>
    </submittedName>
</protein>
<feature type="signal peptide" evidence="1">
    <location>
        <begin position="1"/>
        <end position="25"/>
    </location>
</feature>
<dbReference type="InterPro" id="IPR036565">
    <property type="entry name" value="Mur-like_cat_sf"/>
</dbReference>
<keyword evidence="1" id="KW-0732">Signal</keyword>
<reference evidence="2" key="1">
    <citation type="submission" date="2021-01" db="EMBL/GenBank/DDBJ databases">
        <authorList>
            <person name="Corre E."/>
            <person name="Pelletier E."/>
            <person name="Niang G."/>
            <person name="Scheremetjew M."/>
            <person name="Finn R."/>
            <person name="Kale V."/>
            <person name="Holt S."/>
            <person name="Cochrane G."/>
            <person name="Meng A."/>
            <person name="Brown T."/>
            <person name="Cohen L."/>
        </authorList>
    </citation>
    <scope>NUCLEOTIDE SEQUENCE</scope>
    <source>
        <strain evidence="2">CCMP219</strain>
    </source>
</reference>
<gene>
    <name evidence="2" type="ORF">CEUR00632_LOCUS10880</name>
</gene>
<proteinExistence type="predicted"/>
<dbReference type="PROSITE" id="PS51257">
    <property type="entry name" value="PROKAR_LIPOPROTEIN"/>
    <property type="match status" value="1"/>
</dbReference>
<dbReference type="EMBL" id="HBEC01023824">
    <property type="protein sequence ID" value="CAD8291286.1"/>
    <property type="molecule type" value="Transcribed_RNA"/>
</dbReference>
<dbReference type="AlphaFoldDB" id="A0A7R9VDK9"/>